<proteinExistence type="inferred from homology"/>
<dbReference type="InterPro" id="IPR042047">
    <property type="entry name" value="SleB_dom1"/>
</dbReference>
<keyword evidence="7" id="KW-0961">Cell wall biogenesis/degradation</keyword>
<dbReference type="GO" id="GO:0016787">
    <property type="term" value="F:hydrolase activity"/>
    <property type="evidence" value="ECO:0007669"/>
    <property type="project" value="UniProtKB-KW"/>
</dbReference>
<dbReference type="Proteomes" id="UP000199337">
    <property type="component" value="Unassembled WGS sequence"/>
</dbReference>
<evidence type="ECO:0000256" key="4">
    <source>
        <dbReference type="ARBA" id="ARBA00022729"/>
    </source>
</evidence>
<accession>A0A1I2VF73</accession>
<evidence type="ECO:0000259" key="10">
    <source>
        <dbReference type="Pfam" id="PF07486"/>
    </source>
</evidence>
<dbReference type="InterPro" id="IPR036366">
    <property type="entry name" value="PGBDSf"/>
</dbReference>
<dbReference type="SUPFAM" id="SSF47090">
    <property type="entry name" value="PGBD-like"/>
    <property type="match status" value="1"/>
</dbReference>
<evidence type="ECO:0000259" key="9">
    <source>
        <dbReference type="Pfam" id="PF01471"/>
    </source>
</evidence>
<dbReference type="GO" id="GO:0030435">
    <property type="term" value="P:sporulation resulting in formation of a cellular spore"/>
    <property type="evidence" value="ECO:0007669"/>
    <property type="project" value="UniProtKB-KW"/>
</dbReference>
<dbReference type="GO" id="GO:0009847">
    <property type="term" value="P:spore germination"/>
    <property type="evidence" value="ECO:0007669"/>
    <property type="project" value="UniProtKB-UniRule"/>
</dbReference>
<dbReference type="Pfam" id="PF07486">
    <property type="entry name" value="Hydrolase_2"/>
    <property type="match status" value="1"/>
</dbReference>
<evidence type="ECO:0000256" key="2">
    <source>
        <dbReference type="ARBA" id="ARBA00018364"/>
    </source>
</evidence>
<dbReference type="InterPro" id="IPR011105">
    <property type="entry name" value="Cell_wall_hydrolase_SleB"/>
</dbReference>
<dbReference type="InterPro" id="IPR002477">
    <property type="entry name" value="Peptidoglycan-bd-like"/>
</dbReference>
<dbReference type="Pfam" id="PF01471">
    <property type="entry name" value="PG_binding_1"/>
    <property type="match status" value="1"/>
</dbReference>
<comment type="similarity">
    <text evidence="1">Belongs to the SleB family.</text>
</comment>
<name>A0A1I2VF73_9FIRM</name>
<sequence length="242" mass="26580">MYKRKIITRMLPLLLMALLVLTTFMVTLNDGKAYAQKKTLFWGSSGNDVYALQQKLRQWGYYKGLADGTYGSSTYKAVTDFQRKNGLRADGVVGPSTWSALGYSDTADKLATKSDSTVADRGFVEESRDIALLARVIEGEASDEAYFGKVAVGAVILNRVRSSAFPDTIAGVIFQPRAFESVANGQVNRPLTKDSLRAAREAMAGSDPSGGATFFWNPSKDVSPWIWSRRVITTIGRHVFAR</sequence>
<keyword evidence="5" id="KW-0378">Hydrolase</keyword>
<protein>
    <recommendedName>
        <fullName evidence="2 8">Spore cortex-lytic enzyme</fullName>
    </recommendedName>
</protein>
<reference evidence="12" key="1">
    <citation type="submission" date="2016-10" db="EMBL/GenBank/DDBJ databases">
        <authorList>
            <person name="Varghese N."/>
            <person name="Submissions S."/>
        </authorList>
    </citation>
    <scope>NUCLEOTIDE SEQUENCE [LARGE SCALE GENOMIC DNA]</scope>
    <source>
        <strain evidence="12">DSM 17038</strain>
    </source>
</reference>
<dbReference type="InterPro" id="IPR036365">
    <property type="entry name" value="PGBD-like_sf"/>
</dbReference>
<dbReference type="AlphaFoldDB" id="A0A1I2VF73"/>
<keyword evidence="12" id="KW-1185">Reference proteome</keyword>
<dbReference type="Gene3D" id="1.10.101.10">
    <property type="entry name" value="PGBD-like superfamily/PGBD"/>
    <property type="match status" value="1"/>
</dbReference>
<dbReference type="STRING" id="341036.SAMN05660649_02982"/>
<keyword evidence="6" id="KW-0749">Sporulation</keyword>
<dbReference type="Gene3D" id="6.20.240.60">
    <property type="match status" value="1"/>
</dbReference>
<evidence type="ECO:0000313" key="12">
    <source>
        <dbReference type="Proteomes" id="UP000199337"/>
    </source>
</evidence>
<dbReference type="GO" id="GO:0071555">
    <property type="term" value="P:cell wall organization"/>
    <property type="evidence" value="ECO:0007669"/>
    <property type="project" value="UniProtKB-KW"/>
</dbReference>
<evidence type="ECO:0000256" key="3">
    <source>
        <dbReference type="ARBA" id="ARBA00022544"/>
    </source>
</evidence>
<dbReference type="EMBL" id="FOOX01000011">
    <property type="protein sequence ID" value="SFG87820.1"/>
    <property type="molecule type" value="Genomic_DNA"/>
</dbReference>
<evidence type="ECO:0000256" key="7">
    <source>
        <dbReference type="ARBA" id="ARBA00023316"/>
    </source>
</evidence>
<dbReference type="InterPro" id="IPR014224">
    <property type="entry name" value="Spore_cortex_SleB"/>
</dbReference>
<evidence type="ECO:0000313" key="11">
    <source>
        <dbReference type="EMBL" id="SFG87820.1"/>
    </source>
</evidence>
<feature type="domain" description="Cell wall hydrolase SleB" evidence="10">
    <location>
        <begin position="144"/>
        <end position="241"/>
    </location>
</feature>
<keyword evidence="4" id="KW-0732">Signal</keyword>
<keyword evidence="3" id="KW-0309">Germination</keyword>
<feature type="domain" description="Peptidoglycan binding-like" evidence="9">
    <location>
        <begin position="45"/>
        <end position="101"/>
    </location>
</feature>
<dbReference type="Gene3D" id="1.10.10.2520">
    <property type="entry name" value="Cell wall hydrolase SleB, domain 1"/>
    <property type="match status" value="1"/>
</dbReference>
<evidence type="ECO:0000256" key="8">
    <source>
        <dbReference type="NCBIfam" id="TIGR02869"/>
    </source>
</evidence>
<organism evidence="11 12">
    <name type="scientific">Desulfotruncus arcticus DSM 17038</name>
    <dbReference type="NCBI Taxonomy" id="1121424"/>
    <lineage>
        <taxon>Bacteria</taxon>
        <taxon>Bacillati</taxon>
        <taxon>Bacillota</taxon>
        <taxon>Clostridia</taxon>
        <taxon>Eubacteriales</taxon>
        <taxon>Desulfallaceae</taxon>
        <taxon>Desulfotruncus</taxon>
    </lineage>
</organism>
<dbReference type="NCBIfam" id="TIGR02869">
    <property type="entry name" value="spore_SleB"/>
    <property type="match status" value="1"/>
</dbReference>
<evidence type="ECO:0000256" key="1">
    <source>
        <dbReference type="ARBA" id="ARBA00007010"/>
    </source>
</evidence>
<evidence type="ECO:0000256" key="5">
    <source>
        <dbReference type="ARBA" id="ARBA00022801"/>
    </source>
</evidence>
<gene>
    <name evidence="11" type="ORF">SAMN05660649_02982</name>
</gene>
<evidence type="ECO:0000256" key="6">
    <source>
        <dbReference type="ARBA" id="ARBA00022969"/>
    </source>
</evidence>